<dbReference type="Pfam" id="PF08502">
    <property type="entry name" value="LeuA_dimer"/>
    <property type="match status" value="1"/>
</dbReference>
<dbReference type="SUPFAM" id="SSF51569">
    <property type="entry name" value="Aldolase"/>
    <property type="match status" value="1"/>
</dbReference>
<comment type="function">
    <text evidence="10">Catalyzes the condensation of the acetyl group of acetyl-CoA with 3-methyl-2-oxobutanoate (2-ketoisovalerate) to form 3-carboxy-3-hydroxy-4-methylpentanoate (2-isopropylmalate).</text>
</comment>
<keyword evidence="13" id="KW-1185">Reference proteome</keyword>
<feature type="binding site" evidence="10">
    <location>
        <position position="260"/>
    </location>
    <ligand>
        <name>Mg(2+)</name>
        <dbReference type="ChEBI" id="CHEBI:18420"/>
    </ligand>
</feature>
<dbReference type="PANTHER" id="PTHR46911:SF1">
    <property type="entry name" value="2-ISOPROPYLMALATE SYNTHASE"/>
    <property type="match status" value="1"/>
</dbReference>
<keyword evidence="6 10" id="KW-0028">Amino-acid biosynthesis</keyword>
<keyword evidence="9 10" id="KW-0100">Branched-chain amino acid biosynthesis</keyword>
<dbReference type="InterPro" id="IPR013709">
    <property type="entry name" value="2-isopropylmalate_synth_dimer"/>
</dbReference>
<evidence type="ECO:0000256" key="2">
    <source>
        <dbReference type="ARBA" id="ARBA00004689"/>
    </source>
</evidence>
<dbReference type="SUPFAM" id="SSF89000">
    <property type="entry name" value="post-HMGL domain-like"/>
    <property type="match status" value="1"/>
</dbReference>
<evidence type="ECO:0000256" key="7">
    <source>
        <dbReference type="ARBA" id="ARBA00022679"/>
    </source>
</evidence>
<comment type="pathway">
    <text evidence="2 10">Amino-acid biosynthesis; L-leucine biosynthesis; L-leucine from 3-methyl-2-oxobutanoate: step 1/4.</text>
</comment>
<proteinExistence type="inferred from homology"/>
<dbReference type="InterPro" id="IPR005668">
    <property type="entry name" value="IPM_Synthase"/>
</dbReference>
<evidence type="ECO:0000256" key="5">
    <source>
        <dbReference type="ARBA" id="ARBA00022430"/>
    </source>
</evidence>
<keyword evidence="7 10" id="KW-0808">Transferase</keyword>
<evidence type="ECO:0000256" key="9">
    <source>
        <dbReference type="ARBA" id="ARBA00023304"/>
    </source>
</evidence>
<evidence type="ECO:0000256" key="3">
    <source>
        <dbReference type="ARBA" id="ARBA00009767"/>
    </source>
</evidence>
<dbReference type="NCBIfam" id="TIGR00970">
    <property type="entry name" value="leuA_yeast"/>
    <property type="match status" value="1"/>
</dbReference>
<keyword evidence="8 10" id="KW-0479">Metal-binding</keyword>
<dbReference type="InterPro" id="IPR013785">
    <property type="entry name" value="Aldolase_TIM"/>
</dbReference>
<feature type="domain" description="Pyruvate carboxyltransferase" evidence="11">
    <location>
        <begin position="45"/>
        <end position="319"/>
    </location>
</feature>
<evidence type="ECO:0000313" key="12">
    <source>
        <dbReference type="EMBL" id="BDM69537.1"/>
    </source>
</evidence>
<dbReference type="EC" id="2.3.3.13" evidence="4 10"/>
<accession>A0ABM7ZTE7</accession>
<keyword evidence="10" id="KW-0460">Magnesium</keyword>
<sequence length="596" mass="64985">MPASHPLTGQPLQQPSGMPIRRYTAYPRVDLPDRSWPAASLTRAPQWCAVDLRDGNQALAVPMDLARKRKLFELQVRMGFKEIEVGFPAASKTDFDFIRLLIEEDLIPDDVAIQVIMPAREELIHRTFESLAGAHRAIAHLYNSTSCLQREVVFGMDRAQIKDLAVRSTRLCKKLTEDLGIPGIRYEYTPESFTGTELDFALEISDAVAEVWDPSPDHKMILNLPATVEMSTPNIYADQIEWMHRHLDRRDSLILSIHPHNDRGTAVAAAELACMAGAERIEGCLFGNGERTGNVDLVTLGLNLFTQGVDPEIDYSDLAEVAATVEYCNRLPVHPRHPYGGELVHSAFSGSHQDAIKKGFEALEHRAAGTGTPLDQLPWAVPYLPIDPKDIGRDYEAVIRVNSQSGKAGSAYLLKTACHLDLPRPLQAEFARIIQEHTDGTEGELSADEVWSVFRRTYLEATRPLALLDHTAASSDDGATRSLTCTLLTGTGDTLTLDGTGTALADALLHGLATLAHPDTLDPTTLVLGDLTQHPLPPDGDQAPRFAAYARLDQHQRSTWGAGVAPDAATATLQAVLSAVNRLSAESAGVSSAARC</sequence>
<dbReference type="InterPro" id="IPR054692">
    <property type="entry name" value="LeuA-like_post-cat"/>
</dbReference>
<dbReference type="Gene3D" id="3.30.160.270">
    <property type="match status" value="1"/>
</dbReference>
<evidence type="ECO:0000256" key="10">
    <source>
        <dbReference type="HAMAP-Rule" id="MF_00572"/>
    </source>
</evidence>
<dbReference type="Pfam" id="PF22615">
    <property type="entry name" value="IPMS_D2"/>
    <property type="match status" value="1"/>
</dbReference>
<feature type="binding site" evidence="10">
    <location>
        <position position="294"/>
    </location>
    <ligand>
        <name>Mg(2+)</name>
        <dbReference type="ChEBI" id="CHEBI:18420"/>
    </ligand>
</feature>
<dbReference type="InterPro" id="IPR000891">
    <property type="entry name" value="PYR_CT"/>
</dbReference>
<gene>
    <name evidence="12" type="primary">leuA_2</name>
    <name evidence="10" type="synonym">leuA</name>
    <name evidence="12" type="ORF">HEK616_30240</name>
</gene>
<dbReference type="InterPro" id="IPR002034">
    <property type="entry name" value="AIPM/Hcit_synth_CS"/>
</dbReference>
<comment type="catalytic activity">
    <reaction evidence="1 10">
        <text>3-methyl-2-oxobutanoate + acetyl-CoA + H2O = (2S)-2-isopropylmalate + CoA + H(+)</text>
        <dbReference type="Rhea" id="RHEA:21524"/>
        <dbReference type="ChEBI" id="CHEBI:1178"/>
        <dbReference type="ChEBI" id="CHEBI:11851"/>
        <dbReference type="ChEBI" id="CHEBI:15377"/>
        <dbReference type="ChEBI" id="CHEBI:15378"/>
        <dbReference type="ChEBI" id="CHEBI:57287"/>
        <dbReference type="ChEBI" id="CHEBI:57288"/>
        <dbReference type="EC" id="2.3.3.13"/>
    </reaction>
</comment>
<comment type="subunit">
    <text evidence="10">Homodimer.</text>
</comment>
<dbReference type="PANTHER" id="PTHR46911">
    <property type="match status" value="1"/>
</dbReference>
<dbReference type="NCBIfam" id="NF002991">
    <property type="entry name" value="PRK03739.1"/>
    <property type="match status" value="1"/>
</dbReference>
<dbReference type="EMBL" id="AP026073">
    <property type="protein sequence ID" value="BDM69537.1"/>
    <property type="molecule type" value="Genomic_DNA"/>
</dbReference>
<dbReference type="Pfam" id="PF00682">
    <property type="entry name" value="HMGL-like"/>
    <property type="match status" value="1"/>
</dbReference>
<dbReference type="Gene3D" id="3.20.20.70">
    <property type="entry name" value="Aldolase class I"/>
    <property type="match status" value="1"/>
</dbReference>
<feature type="binding site" evidence="10">
    <location>
        <position position="54"/>
    </location>
    <ligand>
        <name>Mg(2+)</name>
        <dbReference type="ChEBI" id="CHEBI:18420"/>
    </ligand>
</feature>
<feature type="binding site" evidence="10">
    <location>
        <position position="258"/>
    </location>
    <ligand>
        <name>Mg(2+)</name>
        <dbReference type="ChEBI" id="CHEBI:18420"/>
    </ligand>
</feature>
<evidence type="ECO:0000259" key="11">
    <source>
        <dbReference type="PROSITE" id="PS50991"/>
    </source>
</evidence>
<protein>
    <recommendedName>
        <fullName evidence="4 10">2-isopropylmalate synthase</fullName>
        <ecNumber evidence="4 10">2.3.3.13</ecNumber>
    </recommendedName>
    <alternativeName>
        <fullName evidence="10">Alpha-IPM synthase</fullName>
    </alternativeName>
    <alternativeName>
        <fullName evidence="10">Alpha-isopropylmalate synthase</fullName>
    </alternativeName>
</protein>
<dbReference type="HAMAP" id="MF_00572">
    <property type="entry name" value="LeuA_type2"/>
    <property type="match status" value="1"/>
</dbReference>
<dbReference type="SUPFAM" id="SSF110921">
    <property type="entry name" value="2-isopropylmalate synthase LeuA, allosteric (dimerisation) domain"/>
    <property type="match status" value="1"/>
</dbReference>
<comment type="cofactor">
    <cofactor evidence="10">
        <name>Mg(2+)</name>
        <dbReference type="ChEBI" id="CHEBI:18420"/>
    </cofactor>
</comment>
<evidence type="ECO:0000256" key="6">
    <source>
        <dbReference type="ARBA" id="ARBA00022605"/>
    </source>
</evidence>
<keyword evidence="10" id="KW-0963">Cytoplasm</keyword>
<organism evidence="12 13">
    <name type="scientific">Streptomyces nigrescens</name>
    <dbReference type="NCBI Taxonomy" id="1920"/>
    <lineage>
        <taxon>Bacteria</taxon>
        <taxon>Bacillati</taxon>
        <taxon>Actinomycetota</taxon>
        <taxon>Actinomycetes</taxon>
        <taxon>Kitasatosporales</taxon>
        <taxon>Streptomycetaceae</taxon>
        <taxon>Streptomyces</taxon>
    </lineage>
</organism>
<dbReference type="InterPro" id="IPR039371">
    <property type="entry name" value="LeuA_N_DRE-TIM"/>
</dbReference>
<keyword evidence="5 10" id="KW-0432">Leucine biosynthesis</keyword>
<evidence type="ECO:0000256" key="8">
    <source>
        <dbReference type="ARBA" id="ARBA00022723"/>
    </source>
</evidence>
<dbReference type="CDD" id="cd07942">
    <property type="entry name" value="DRE_TIM_LeuA"/>
    <property type="match status" value="1"/>
</dbReference>
<dbReference type="PROSITE" id="PS00815">
    <property type="entry name" value="AIPM_HOMOCIT_SYNTH_1"/>
    <property type="match status" value="1"/>
</dbReference>
<reference evidence="12" key="1">
    <citation type="submission" date="2022-06" db="EMBL/GenBank/DDBJ databases">
        <title>Complete genome sequence of Streptomyces nigrescens HEK616.</title>
        <authorList>
            <person name="Asamizu S."/>
            <person name="Onaka H."/>
        </authorList>
    </citation>
    <scope>NUCLEOTIDE SEQUENCE</scope>
    <source>
        <strain evidence="12">HEK616</strain>
    </source>
</reference>
<name>A0ABM7ZTE7_STRNI</name>
<dbReference type="PROSITE" id="PS50991">
    <property type="entry name" value="PYR_CT"/>
    <property type="match status" value="1"/>
</dbReference>
<dbReference type="InterPro" id="IPR036230">
    <property type="entry name" value="LeuA_allosteric_dom_sf"/>
</dbReference>
<evidence type="ECO:0000256" key="1">
    <source>
        <dbReference type="ARBA" id="ARBA00000064"/>
    </source>
</evidence>
<evidence type="ECO:0000256" key="4">
    <source>
        <dbReference type="ARBA" id="ARBA00012973"/>
    </source>
</evidence>
<feature type="region of interest" description="Regulatory domain" evidence="10">
    <location>
        <begin position="461"/>
        <end position="596"/>
    </location>
</feature>
<evidence type="ECO:0000313" key="13">
    <source>
        <dbReference type="Proteomes" id="UP001059597"/>
    </source>
</evidence>
<dbReference type="Proteomes" id="UP001059597">
    <property type="component" value="Chromosome"/>
</dbReference>
<dbReference type="PROSITE" id="PS00816">
    <property type="entry name" value="AIPM_HOMOCIT_SYNTH_2"/>
    <property type="match status" value="1"/>
</dbReference>
<comment type="subcellular location">
    <subcellularLocation>
        <location evidence="10">Cytoplasm</location>
    </subcellularLocation>
</comment>
<comment type="similarity">
    <text evidence="3 10">Belongs to the alpha-IPM synthase/homocitrate synthase family. LeuA type 2 subfamily.</text>
</comment>